<name>A0ABV8HBJ6_9FLAO</name>
<dbReference type="EMBL" id="JBHSAS010000033">
    <property type="protein sequence ID" value="MFC4029480.1"/>
    <property type="molecule type" value="Genomic_DNA"/>
</dbReference>
<protein>
    <submittedName>
        <fullName evidence="4">M56 family metallopeptidase</fullName>
    </submittedName>
</protein>
<comment type="caution">
    <text evidence="4">The sequence shown here is derived from an EMBL/GenBank/DDBJ whole genome shotgun (WGS) entry which is preliminary data.</text>
</comment>
<dbReference type="Gene3D" id="2.170.130.10">
    <property type="entry name" value="TonB-dependent receptor, plug domain"/>
    <property type="match status" value="1"/>
</dbReference>
<dbReference type="CDD" id="cd07341">
    <property type="entry name" value="M56_BlaR1_MecR1_like"/>
    <property type="match status" value="1"/>
</dbReference>
<evidence type="ECO:0000256" key="2">
    <source>
        <dbReference type="SAM" id="Phobius"/>
    </source>
</evidence>
<dbReference type="RefSeq" id="WP_290230526.1">
    <property type="nucleotide sequence ID" value="NZ_JAUFPZ010000002.1"/>
</dbReference>
<feature type="transmembrane region" description="Helical" evidence="2">
    <location>
        <begin position="6"/>
        <end position="26"/>
    </location>
</feature>
<keyword evidence="2" id="KW-0812">Transmembrane</keyword>
<dbReference type="PANTHER" id="PTHR34978">
    <property type="entry name" value="POSSIBLE SENSOR-TRANSDUCER PROTEIN BLAR"/>
    <property type="match status" value="1"/>
</dbReference>
<evidence type="ECO:0000256" key="1">
    <source>
        <dbReference type="SAM" id="MobiDB-lite"/>
    </source>
</evidence>
<dbReference type="InterPro" id="IPR008756">
    <property type="entry name" value="Peptidase_M56"/>
</dbReference>
<organism evidence="4 5">
    <name type="scientific">Zunongwangia endophytica</name>
    <dbReference type="NCBI Taxonomy" id="1808945"/>
    <lineage>
        <taxon>Bacteria</taxon>
        <taxon>Pseudomonadati</taxon>
        <taxon>Bacteroidota</taxon>
        <taxon>Flavobacteriia</taxon>
        <taxon>Flavobacteriales</taxon>
        <taxon>Flavobacteriaceae</taxon>
        <taxon>Zunongwangia</taxon>
    </lineage>
</organism>
<feature type="region of interest" description="Disordered" evidence="1">
    <location>
        <begin position="431"/>
        <end position="451"/>
    </location>
</feature>
<keyword evidence="2" id="KW-0472">Membrane</keyword>
<feature type="compositionally biased region" description="Basic and acidic residues" evidence="1">
    <location>
        <begin position="431"/>
        <end position="448"/>
    </location>
</feature>
<reference evidence="5" key="1">
    <citation type="journal article" date="2019" name="Int. J. Syst. Evol. Microbiol.">
        <title>The Global Catalogue of Microorganisms (GCM) 10K type strain sequencing project: providing services to taxonomists for standard genome sequencing and annotation.</title>
        <authorList>
            <consortium name="The Broad Institute Genomics Platform"/>
            <consortium name="The Broad Institute Genome Sequencing Center for Infectious Disease"/>
            <person name="Wu L."/>
            <person name="Ma J."/>
        </authorList>
    </citation>
    <scope>NUCLEOTIDE SEQUENCE [LARGE SCALE GENOMIC DNA]</scope>
    <source>
        <strain evidence="5">CECT 9128</strain>
    </source>
</reference>
<dbReference type="PANTHER" id="PTHR34978:SF3">
    <property type="entry name" value="SLR0241 PROTEIN"/>
    <property type="match status" value="1"/>
</dbReference>
<proteinExistence type="predicted"/>
<dbReference type="Proteomes" id="UP001595793">
    <property type="component" value="Unassembled WGS sequence"/>
</dbReference>
<keyword evidence="5" id="KW-1185">Reference proteome</keyword>
<feature type="domain" description="Peptidase M56" evidence="3">
    <location>
        <begin position="145"/>
        <end position="255"/>
    </location>
</feature>
<dbReference type="InterPro" id="IPR052173">
    <property type="entry name" value="Beta-lactam_resp_regulator"/>
</dbReference>
<feature type="transmembrane region" description="Helical" evidence="2">
    <location>
        <begin position="38"/>
        <end position="55"/>
    </location>
</feature>
<gene>
    <name evidence="4" type="ORF">ACFOS1_18830</name>
</gene>
<dbReference type="Pfam" id="PF05569">
    <property type="entry name" value="Peptidase_M56"/>
    <property type="match status" value="1"/>
</dbReference>
<feature type="transmembrane region" description="Helical" evidence="2">
    <location>
        <begin position="89"/>
        <end position="110"/>
    </location>
</feature>
<keyword evidence="2" id="KW-1133">Transmembrane helix</keyword>
<dbReference type="InterPro" id="IPR037066">
    <property type="entry name" value="Plug_dom_sf"/>
</dbReference>
<evidence type="ECO:0000259" key="3">
    <source>
        <dbReference type="Pfam" id="PF05569"/>
    </source>
</evidence>
<sequence>MQELIFHLLKSSALIAIFYLAYFILLKQETSFMQNRKFLLVGLATSLVLPLIYLTQQEYIELPSTEIPYTVMNGDFQQENTVIEEPTDWWQIGFYVYLFGVSVMSLRFAFQIYSLKKVINSGFLKKYKNLKLVRTTKDIKPFSFFNNIVYNPKKHQQKDLKLILKHEQIHARQWHSLDVIFISILCVVFWFNPFIWLYKKVIVQNLEFLADQDAVATIASKKEYQKALVMASVGMQPAMTNQFYQSFIKKRIIMLNKSKKKNTSWKTILVIPFLCLFLYSFNLKKESVVLNSSKGNRSQYTDTVDNPEITGIGSYTETEKNNTYKSPKRSISLEDLGENALYILDNQNYKRDELEGKTIVYKSIQVIAPETAVKQFGEKGKDGVVKLSKTEFIEDFQTYLKDIDKKQEAIQLKFLKFLDKKTPSIITLNKEKSTEKTVEESSKDKERSTINGKGKVATTSSNILNDTLYILNGVPQKSNAFLNDIEKNDIENITYLEGKKARALYGSRVSKYGVKLYTTKVQDNSLIIKNQKQADSSHIIILRNNHLIDGKPLLVINGKVEEQKTLENIKPNDIIFINVLKDKKASEKYKNDRAVNGVIEVYTKTFKGKLPQKSTTFVYTIHPNETDAAIQNIIKAIQETYDIEINIKKLKRDDSGILTNVKIKARHKGASFWNVTYSASSSDSIDEFYMIMDTEKDDFKITSEKPKKK</sequence>
<accession>A0ABV8HBJ6</accession>
<evidence type="ECO:0000313" key="4">
    <source>
        <dbReference type="EMBL" id="MFC4029480.1"/>
    </source>
</evidence>
<feature type="transmembrane region" description="Helical" evidence="2">
    <location>
        <begin position="179"/>
        <end position="198"/>
    </location>
</feature>
<evidence type="ECO:0000313" key="5">
    <source>
        <dbReference type="Proteomes" id="UP001595793"/>
    </source>
</evidence>